<evidence type="ECO:0000313" key="8">
    <source>
        <dbReference type="Ensembl" id="ENSECAP00000049072.2"/>
    </source>
</evidence>
<proteinExistence type="evidence at protein level"/>
<keyword evidence="1" id="KW-0391">Immunity</keyword>
<dbReference type="Gene3D" id="2.60.40.10">
    <property type="entry name" value="Immunoglobulins"/>
    <property type="match status" value="4"/>
</dbReference>
<evidence type="ECO:0000256" key="3">
    <source>
        <dbReference type="ARBA" id="ARBA00023319"/>
    </source>
</evidence>
<feature type="signal peptide" evidence="6">
    <location>
        <begin position="1"/>
        <end position="19"/>
    </location>
</feature>
<keyword evidence="6" id="KW-0732">Signal</keyword>
<dbReference type="FunFam" id="2.60.40.10:FF:001540">
    <property type="entry name" value="Immunoglobulin heavy constant gamma 1"/>
    <property type="match status" value="1"/>
</dbReference>
<keyword evidence="9" id="KW-1185">Reference proteome</keyword>
<evidence type="ECO:0007829" key="10">
    <source>
        <dbReference type="PeptideAtlas" id="A0A5F5PLA4"/>
    </source>
</evidence>
<evidence type="ECO:0000256" key="4">
    <source>
        <dbReference type="ARBA" id="ARBA00043265"/>
    </source>
</evidence>
<dbReference type="GO" id="GO:0002250">
    <property type="term" value="P:adaptive immune response"/>
    <property type="evidence" value="ECO:0007669"/>
    <property type="project" value="UniProtKB-KW"/>
</dbReference>
<keyword evidence="5" id="KW-1133">Transmembrane helix</keyword>
<dbReference type="InterPro" id="IPR007110">
    <property type="entry name" value="Ig-like_dom"/>
</dbReference>
<organism evidence="8 9">
    <name type="scientific">Equus caballus</name>
    <name type="common">Horse</name>
    <dbReference type="NCBI Taxonomy" id="9796"/>
    <lineage>
        <taxon>Eukaryota</taxon>
        <taxon>Metazoa</taxon>
        <taxon>Chordata</taxon>
        <taxon>Craniata</taxon>
        <taxon>Vertebrata</taxon>
        <taxon>Euteleostomi</taxon>
        <taxon>Mammalia</taxon>
        <taxon>Eutheria</taxon>
        <taxon>Laurasiatheria</taxon>
        <taxon>Perissodactyla</taxon>
        <taxon>Equidae</taxon>
        <taxon>Equus</taxon>
    </lineage>
</organism>
<keyword evidence="2" id="KW-1064">Adaptive immunity</keyword>
<dbReference type="CDD" id="cd05768">
    <property type="entry name" value="IgC1_CH3_IgAGD_CH4_IgAEM"/>
    <property type="match status" value="1"/>
</dbReference>
<dbReference type="InterPro" id="IPR003597">
    <property type="entry name" value="Ig_C1-set"/>
</dbReference>
<dbReference type="InterPro" id="IPR036179">
    <property type="entry name" value="Ig-like_dom_sf"/>
</dbReference>
<reference evidence="8 9" key="1">
    <citation type="journal article" date="2009" name="Science">
        <title>Genome sequence, comparative analysis, and population genetics of the domestic horse.</title>
        <authorList>
            <consortium name="Broad Institute Genome Sequencing Platform"/>
            <consortium name="Broad Institute Whole Genome Assembly Team"/>
            <person name="Wade C.M."/>
            <person name="Giulotto E."/>
            <person name="Sigurdsson S."/>
            <person name="Zoli M."/>
            <person name="Gnerre S."/>
            <person name="Imsland F."/>
            <person name="Lear T.L."/>
            <person name="Adelson D.L."/>
            <person name="Bailey E."/>
            <person name="Bellone R.R."/>
            <person name="Bloecker H."/>
            <person name="Distl O."/>
            <person name="Edgar R.C."/>
            <person name="Garber M."/>
            <person name="Leeb T."/>
            <person name="Mauceli E."/>
            <person name="MacLeod J.N."/>
            <person name="Penedo M.C.T."/>
            <person name="Raison J.M."/>
            <person name="Sharpe T."/>
            <person name="Vogel J."/>
            <person name="Andersson L."/>
            <person name="Antczak D.F."/>
            <person name="Biagi T."/>
            <person name="Binns M.M."/>
            <person name="Chowdhary B.P."/>
            <person name="Coleman S.J."/>
            <person name="Della Valle G."/>
            <person name="Fryc S."/>
            <person name="Guerin G."/>
            <person name="Hasegawa T."/>
            <person name="Hill E.W."/>
            <person name="Jurka J."/>
            <person name="Kiialainen A."/>
            <person name="Lindgren G."/>
            <person name="Liu J."/>
            <person name="Magnani E."/>
            <person name="Mickelson J.R."/>
            <person name="Murray J."/>
            <person name="Nergadze S.G."/>
            <person name="Onofrio R."/>
            <person name="Pedroni S."/>
            <person name="Piras M.F."/>
            <person name="Raudsepp T."/>
            <person name="Rocchi M."/>
            <person name="Roeed K.H."/>
            <person name="Ryder O.A."/>
            <person name="Searle S."/>
            <person name="Skow L."/>
            <person name="Swinburne J.E."/>
            <person name="Syvaenen A.C."/>
            <person name="Tozaki T."/>
            <person name="Valberg S.J."/>
            <person name="Vaudin M."/>
            <person name="White J.R."/>
            <person name="Zody M.C."/>
            <person name="Lander E.S."/>
            <person name="Lindblad-Toh K."/>
        </authorList>
    </citation>
    <scope>NUCLEOTIDE SEQUENCE [LARGE SCALE GENOMIC DNA]</scope>
    <source>
        <strain evidence="8 9">Thoroughbred</strain>
    </source>
</reference>
<keyword evidence="5" id="KW-0812">Transmembrane</keyword>
<dbReference type="CDD" id="cd04981">
    <property type="entry name" value="IgV_H"/>
    <property type="match status" value="1"/>
</dbReference>
<dbReference type="InterPro" id="IPR013106">
    <property type="entry name" value="Ig_V-set"/>
</dbReference>
<reference evidence="8" key="2">
    <citation type="submission" date="2025-08" db="UniProtKB">
        <authorList>
            <consortium name="Ensembl"/>
        </authorList>
    </citation>
    <scope>IDENTIFICATION</scope>
    <source>
        <strain evidence="8">Thoroughbred</strain>
    </source>
</reference>
<dbReference type="Pfam" id="PF07654">
    <property type="entry name" value="C1-set"/>
    <property type="match status" value="3"/>
</dbReference>
<feature type="domain" description="Ig-like" evidence="7">
    <location>
        <begin position="136"/>
        <end position="229"/>
    </location>
</feature>
<dbReference type="PROSITE" id="PS50835">
    <property type="entry name" value="IG_LIKE"/>
    <property type="match status" value="4"/>
</dbReference>
<sequence length="525" mass="57235">MSHLWFFLFLVAAPTCVLSQVQLKESGPGLVKPSQTLSLTCTVSGFSLSSYGVGWVCQAPGKGLEYVGVIASSGSANYNPALKSRASITKDTSKSQVYLTLNSLTGEDTAVYYCARHNYWGQGTLVTVSSASTTAPKVFPLASHSAATSGSTVALGCLVSSYFPEPVTVSWNSGALTSGVHTFPSVLQSSGLYSLSSMVTVPASSLKSQTYICNVAHPASSTKVDKKIVIKECNGCPAECLGVGPSVFIFPPKPKDVLMISRTPTVTCVVVDVGHDFPDVQFNWYVDGVETHTATTEPKQEQFNSTYRVVSILAIQHKDWLSGKEFKCKVNNKALPAPVERTISKPTGQPREPQVYVLAPHRDELSKNKVSVTCLVKDFYPTDIDIEWKSNGQPEPEAKYSTTPAQLDSDGSYFLYSKLTVETNRWQQGTTFTCAVMHEALHNHYTEKSVSKSPEMVLDENCTETQDGELDGLWTTISIFITLFLLSVCYSATVTVYKVKWIFSSVVELKRTIVPDYRNMIGQAA</sequence>
<dbReference type="AlphaFoldDB" id="A0A5F5PLA4"/>
<dbReference type="InterPro" id="IPR050380">
    <property type="entry name" value="Immune_Resp_Modulators"/>
</dbReference>
<dbReference type="Bgee" id="ENSECAG00000006095">
    <property type="expression patterns" value="Expressed in bone marrow and 19 other cell types or tissues"/>
</dbReference>
<dbReference type="SMART" id="SM00406">
    <property type="entry name" value="IGv"/>
    <property type="match status" value="1"/>
</dbReference>
<feature type="domain" description="Ig-like" evidence="7">
    <location>
        <begin position="353"/>
        <end position="451"/>
    </location>
</feature>
<evidence type="ECO:0000256" key="6">
    <source>
        <dbReference type="SAM" id="SignalP"/>
    </source>
</evidence>
<dbReference type="InterPro" id="IPR013783">
    <property type="entry name" value="Ig-like_fold"/>
</dbReference>
<keyword evidence="5" id="KW-0472">Membrane</keyword>
<reference evidence="8" key="3">
    <citation type="submission" date="2025-09" db="UniProtKB">
        <authorList>
            <consortium name="Ensembl"/>
        </authorList>
    </citation>
    <scope>IDENTIFICATION</scope>
    <source>
        <strain evidence="8">Thoroughbred</strain>
    </source>
</reference>
<dbReference type="FunFam" id="2.60.40.10:FF:001129">
    <property type="entry name" value="Immunoglobulin heavy constant gamma 1"/>
    <property type="match status" value="1"/>
</dbReference>
<evidence type="ECO:0000313" key="9">
    <source>
        <dbReference type="Proteomes" id="UP000002281"/>
    </source>
</evidence>
<gene>
    <name evidence="8" type="primary">IGHM</name>
</gene>
<dbReference type="SUPFAM" id="SSF48726">
    <property type="entry name" value="Immunoglobulin"/>
    <property type="match status" value="4"/>
</dbReference>
<feature type="domain" description="Ig-like" evidence="7">
    <location>
        <begin position="14"/>
        <end position="134"/>
    </location>
</feature>
<evidence type="ECO:0000256" key="1">
    <source>
        <dbReference type="ARBA" id="ARBA00022859"/>
    </source>
</evidence>
<dbReference type="GO" id="GO:0019814">
    <property type="term" value="C:immunoglobulin complex"/>
    <property type="evidence" value="ECO:0007669"/>
    <property type="project" value="UniProtKB-KW"/>
</dbReference>
<feature type="chain" id="PRO_5040470499" evidence="6">
    <location>
        <begin position="20"/>
        <end position="525"/>
    </location>
</feature>
<evidence type="ECO:0000259" key="7">
    <source>
        <dbReference type="PROSITE" id="PS50835"/>
    </source>
</evidence>
<evidence type="ECO:0000256" key="2">
    <source>
        <dbReference type="ARBA" id="ARBA00023130"/>
    </source>
</evidence>
<dbReference type="PANTHER" id="PTHR23411">
    <property type="entry name" value="TAPASIN"/>
    <property type="match status" value="1"/>
</dbReference>
<dbReference type="Ensembl" id="ENSECAT00000069188.2">
    <property type="protein sequence ID" value="ENSECAP00000049072.2"/>
    <property type="gene ID" value="ENSECAG00000000548.4"/>
</dbReference>
<evidence type="ECO:0000256" key="5">
    <source>
        <dbReference type="SAM" id="Phobius"/>
    </source>
</evidence>
<protein>
    <submittedName>
        <fullName evidence="8">Immunoglobulin heavy constant mu</fullName>
    </submittedName>
</protein>
<dbReference type="SMART" id="SM00407">
    <property type="entry name" value="IGc1"/>
    <property type="match status" value="3"/>
</dbReference>
<dbReference type="FunFam" id="2.60.40.10:FF:000463">
    <property type="entry name" value="Immunoglobulin heavy constant gamma 1"/>
    <property type="match status" value="1"/>
</dbReference>
<dbReference type="SMART" id="SM00409">
    <property type="entry name" value="IG"/>
    <property type="match status" value="3"/>
</dbReference>
<dbReference type="CDD" id="cd21817">
    <property type="entry name" value="IgC1_CH1_IgEG"/>
    <property type="match status" value="1"/>
</dbReference>
<dbReference type="InterPro" id="IPR003599">
    <property type="entry name" value="Ig_sub"/>
</dbReference>
<feature type="transmembrane region" description="Helical" evidence="5">
    <location>
        <begin position="472"/>
        <end position="497"/>
    </location>
</feature>
<keyword evidence="3" id="KW-0393">Immunoglobulin domain</keyword>
<dbReference type="Proteomes" id="UP000002281">
    <property type="component" value="Chromosome 24"/>
</dbReference>
<dbReference type="FunFam" id="2.60.40.10:FF:001878">
    <property type="entry name" value="Immunoglobulin heavy variable 1-4"/>
    <property type="match status" value="1"/>
</dbReference>
<dbReference type="GeneTree" id="ENSGT00940000161491"/>
<accession>A0A5F5PLA4</accession>
<dbReference type="Pfam" id="PF07686">
    <property type="entry name" value="V-set"/>
    <property type="match status" value="1"/>
</dbReference>
<keyword evidence="4" id="KW-1280">Immunoglobulin</keyword>
<feature type="domain" description="Ig-like" evidence="7">
    <location>
        <begin position="245"/>
        <end position="344"/>
    </location>
</feature>
<name>A0A5F5PLA4_HORSE</name>
<keyword evidence="10" id="KW-1267">Proteomics identification</keyword>